<dbReference type="Proteomes" id="UP000507245">
    <property type="component" value="Unassembled WGS sequence"/>
</dbReference>
<protein>
    <recommendedName>
        <fullName evidence="6">Bowman-Birk serine protease inhibitors family domain-containing protein</fullName>
    </recommendedName>
</protein>
<evidence type="ECO:0008006" key="6">
    <source>
        <dbReference type="Google" id="ProtNLM"/>
    </source>
</evidence>
<dbReference type="AlphaFoldDB" id="A0A6J5WS59"/>
<reference evidence="3 4" key="2">
    <citation type="submission" date="2020-05" db="EMBL/GenBank/DDBJ databases">
        <authorList>
            <person name="Campoy J."/>
            <person name="Schneeberger K."/>
            <person name="Spophaly S."/>
        </authorList>
    </citation>
    <scope>NUCLEOTIDE SEQUENCE [LARGE SCALE GENOMIC DNA]</scope>
    <source>
        <strain evidence="3">PruArmRojPasFocal</strain>
    </source>
</reference>
<sequence length="69" mass="7386">MAGECMRSALVTLFIFAMVLSPILTPEAARFTFPDTTPICPDCVCCAPPPPGYCCDCNCASPIKTHTDE</sequence>
<organism evidence="3 5">
    <name type="scientific">Prunus armeniaca</name>
    <name type="common">Apricot</name>
    <name type="synonym">Armeniaca vulgaris</name>
    <dbReference type="NCBI Taxonomy" id="36596"/>
    <lineage>
        <taxon>Eukaryota</taxon>
        <taxon>Viridiplantae</taxon>
        <taxon>Streptophyta</taxon>
        <taxon>Embryophyta</taxon>
        <taxon>Tracheophyta</taxon>
        <taxon>Spermatophyta</taxon>
        <taxon>Magnoliopsida</taxon>
        <taxon>eudicotyledons</taxon>
        <taxon>Gunneridae</taxon>
        <taxon>Pentapetalae</taxon>
        <taxon>rosids</taxon>
        <taxon>fabids</taxon>
        <taxon>Rosales</taxon>
        <taxon>Rosaceae</taxon>
        <taxon>Amygdaloideae</taxon>
        <taxon>Amygdaleae</taxon>
        <taxon>Prunus</taxon>
    </lineage>
</organism>
<dbReference type="Proteomes" id="UP000507222">
    <property type="component" value="Unassembled WGS sequence"/>
</dbReference>
<evidence type="ECO:0000313" key="4">
    <source>
        <dbReference type="Proteomes" id="UP000507222"/>
    </source>
</evidence>
<keyword evidence="5" id="KW-1185">Reference proteome</keyword>
<dbReference type="EMBL" id="CAEKDK010000003">
    <property type="protein sequence ID" value="CAB4272678.1"/>
    <property type="molecule type" value="Genomic_DNA"/>
</dbReference>
<accession>A0A6J5WS59</accession>
<dbReference type="EMBL" id="CAEKKB010000003">
    <property type="protein sequence ID" value="CAB4303201.1"/>
    <property type="molecule type" value="Genomic_DNA"/>
</dbReference>
<feature type="chain" id="PRO_5036181854" description="Bowman-Birk serine protease inhibitors family domain-containing protein" evidence="1">
    <location>
        <begin position="29"/>
        <end position="69"/>
    </location>
</feature>
<gene>
    <name evidence="2" type="ORF">CURHAP_LOCUS19430</name>
    <name evidence="3" type="ORF">ORAREDHAP_LOCUS19239</name>
</gene>
<dbReference type="PANTHER" id="PTHR36328:SF7">
    <property type="entry name" value="TRANSMEMBRANE PROTEIN"/>
    <property type="match status" value="1"/>
</dbReference>
<reference evidence="5" key="1">
    <citation type="journal article" date="2020" name="Genome Biol.">
        <title>Gamete binning: chromosome-level and haplotype-resolved genome assembly enabled by high-throughput single-cell sequencing of gamete genomes.</title>
        <authorList>
            <person name="Campoy J.A."/>
            <person name="Sun H."/>
            <person name="Goel M."/>
            <person name="Jiao W.-B."/>
            <person name="Folz-Donahue K."/>
            <person name="Wang N."/>
            <person name="Rubio M."/>
            <person name="Liu C."/>
            <person name="Kukat C."/>
            <person name="Ruiz D."/>
            <person name="Huettel B."/>
            <person name="Schneeberger K."/>
        </authorList>
    </citation>
    <scope>NUCLEOTIDE SEQUENCE [LARGE SCALE GENOMIC DNA]</scope>
    <source>
        <strain evidence="5">cv. Rojo Pasion</strain>
    </source>
</reference>
<feature type="signal peptide" evidence="1">
    <location>
        <begin position="1"/>
        <end position="28"/>
    </location>
</feature>
<proteinExistence type="predicted"/>
<keyword evidence="1" id="KW-0732">Signal</keyword>
<dbReference type="PANTHER" id="PTHR36328">
    <property type="entry name" value="TRANSMEMBRANE PROTEIN"/>
    <property type="match status" value="1"/>
</dbReference>
<evidence type="ECO:0000313" key="3">
    <source>
        <dbReference type="EMBL" id="CAB4303201.1"/>
    </source>
</evidence>
<evidence type="ECO:0000256" key="1">
    <source>
        <dbReference type="SAM" id="SignalP"/>
    </source>
</evidence>
<name>A0A6J5WS59_PRUAR</name>
<evidence type="ECO:0000313" key="5">
    <source>
        <dbReference type="Proteomes" id="UP000507245"/>
    </source>
</evidence>
<evidence type="ECO:0000313" key="2">
    <source>
        <dbReference type="EMBL" id="CAB4272678.1"/>
    </source>
</evidence>
<dbReference type="OrthoDB" id="1676487at2759"/>